<dbReference type="PANTHER" id="PTHR43300">
    <property type="entry name" value="ACETYLTRANSFERASE"/>
    <property type="match status" value="1"/>
</dbReference>
<gene>
    <name evidence="3" type="ORF">DA73_0400032580</name>
</gene>
<reference evidence="3" key="1">
    <citation type="journal article" date="2015" name="Genome Announc.">
        <title>Draft Genome Sequence of Tolypothrix boutellei Strain VB521301.</title>
        <authorList>
            <person name="Chandrababunaidu M.M."/>
            <person name="Singh D."/>
            <person name="Sen D."/>
            <person name="Bhan S."/>
            <person name="Das S."/>
            <person name="Gupta A."/>
            <person name="Adhikary S.P."/>
            <person name="Tripathy S."/>
        </authorList>
    </citation>
    <scope>NUCLEOTIDE SEQUENCE</scope>
    <source>
        <strain evidence="3">VB521301</strain>
    </source>
</reference>
<evidence type="ECO:0000313" key="3">
    <source>
        <dbReference type="EMBL" id="KAF3889682.1"/>
    </source>
</evidence>
<dbReference type="EMBL" id="JHEG04000001">
    <property type="protein sequence ID" value="KAF3889682.1"/>
    <property type="molecule type" value="Genomic_DNA"/>
</dbReference>
<dbReference type="CDD" id="cd03349">
    <property type="entry name" value="LbH_XAT"/>
    <property type="match status" value="1"/>
</dbReference>
<dbReference type="PANTHER" id="PTHR43300:SF11">
    <property type="entry name" value="ACETYLTRANSFERASE RV3034C-RELATED"/>
    <property type="match status" value="1"/>
</dbReference>
<comment type="caution">
    <text evidence="3">The sequence shown here is derived from an EMBL/GenBank/DDBJ whole genome shotgun (WGS) entry which is preliminary data.</text>
</comment>
<dbReference type="InterPro" id="IPR050179">
    <property type="entry name" value="Trans_hexapeptide_repeat"/>
</dbReference>
<accession>A0A8S9TDG6</accession>
<dbReference type="OrthoDB" id="9801697at2"/>
<dbReference type="GO" id="GO:0043886">
    <property type="term" value="F:structural constituent of carboxysome shell"/>
    <property type="evidence" value="ECO:0007669"/>
    <property type="project" value="UniProtKB-ARBA"/>
</dbReference>
<proteinExistence type="predicted"/>
<evidence type="ECO:0000256" key="1">
    <source>
        <dbReference type="ARBA" id="ARBA00022679"/>
    </source>
</evidence>
<dbReference type="AlphaFoldDB" id="A0A8S9TDG6"/>
<keyword evidence="1" id="KW-0808">Transferase</keyword>
<protein>
    <submittedName>
        <fullName evidence="3">Antibiotic acetyltransferase</fullName>
    </submittedName>
</protein>
<dbReference type="SUPFAM" id="SSF51161">
    <property type="entry name" value="Trimeric LpxA-like enzymes"/>
    <property type="match status" value="2"/>
</dbReference>
<dbReference type="GO" id="GO:0016740">
    <property type="term" value="F:transferase activity"/>
    <property type="evidence" value="ECO:0007669"/>
    <property type="project" value="UniProtKB-KW"/>
</dbReference>
<name>A0A8S9TDG6_9CYAN</name>
<dbReference type="Pfam" id="PF00132">
    <property type="entry name" value="Hexapep"/>
    <property type="match status" value="1"/>
</dbReference>
<dbReference type="InterPro" id="IPR001451">
    <property type="entry name" value="Hexapep"/>
</dbReference>
<dbReference type="InterPro" id="IPR018357">
    <property type="entry name" value="Hexapep_transf_CS"/>
</dbReference>
<reference evidence="3" key="2">
    <citation type="submission" date="2019-11" db="EMBL/GenBank/DDBJ databases">
        <title>Improved Assembly of Tolypothrix boutellei genome.</title>
        <authorList>
            <person name="Sarangi A.N."/>
            <person name="Mukherjee M."/>
            <person name="Ghosh S."/>
            <person name="Singh D."/>
            <person name="Das A."/>
            <person name="Kant S."/>
            <person name="Prusty A."/>
            <person name="Tripathy S."/>
        </authorList>
    </citation>
    <scope>NUCLEOTIDE SEQUENCE</scope>
    <source>
        <strain evidence="3">VB521301</strain>
    </source>
</reference>
<dbReference type="InterPro" id="IPR011004">
    <property type="entry name" value="Trimer_LpxA-like_sf"/>
</dbReference>
<dbReference type="RefSeq" id="WP_063779558.1">
    <property type="nucleotide sequence ID" value="NZ_JHEG04000001.1"/>
</dbReference>
<keyword evidence="2" id="KW-0677">Repeat</keyword>
<evidence type="ECO:0000256" key="2">
    <source>
        <dbReference type="ARBA" id="ARBA00022737"/>
    </source>
</evidence>
<dbReference type="PROSITE" id="PS00101">
    <property type="entry name" value="HEXAPEP_TRANSFERASES"/>
    <property type="match status" value="1"/>
</dbReference>
<dbReference type="Gene3D" id="2.160.10.10">
    <property type="entry name" value="Hexapeptide repeat proteins"/>
    <property type="match status" value="1"/>
</dbReference>
<sequence length="267" mass="30357">MKKLLKFLYYKKHYSQSDIAFGSCIIPVTTLGKNTKINKGCTIYNCTLNDEVSVHEFCYISDSKLEKNIQIYPRCNLRNVSLGKFSYISQDSILNLSQIGSFCSLGPHLICGFGEHPTDFLSTSPVFFSTLKQCGVSFSNENFFQEVKKITIGHDVWIGARVFIRDGVRIGNGAIIGAGSVVVKDVPDYAIVGGVPAKIIRFRFSNEIIQELLRIQWWKWPDMYLQRAQLYFTQKDITSFINWVHEESLYLHVEDGNLYESLSSSVS</sequence>
<dbReference type="Proteomes" id="UP000029738">
    <property type="component" value="Unassembled WGS sequence"/>
</dbReference>
<evidence type="ECO:0000313" key="4">
    <source>
        <dbReference type="Proteomes" id="UP000029738"/>
    </source>
</evidence>
<dbReference type="GO" id="GO:0031470">
    <property type="term" value="C:carboxysome"/>
    <property type="evidence" value="ECO:0007669"/>
    <property type="project" value="UniProtKB-ARBA"/>
</dbReference>
<organism evidence="3 4">
    <name type="scientific">Tolypothrix bouteillei VB521301</name>
    <dbReference type="NCBI Taxonomy" id="1479485"/>
    <lineage>
        <taxon>Bacteria</taxon>
        <taxon>Bacillati</taxon>
        <taxon>Cyanobacteriota</taxon>
        <taxon>Cyanophyceae</taxon>
        <taxon>Nostocales</taxon>
        <taxon>Tolypothrichaceae</taxon>
        <taxon>Tolypothrix</taxon>
    </lineage>
</organism>
<keyword evidence="4" id="KW-1185">Reference proteome</keyword>